<reference evidence="3" key="1">
    <citation type="submission" date="2017-03" db="EMBL/GenBank/DDBJ databases">
        <title>Phytopthora megakarya and P. palmivora, two closely related causual agents of cacao black pod achieved similar genome size and gene model numbers by different mechanisms.</title>
        <authorList>
            <person name="Ali S."/>
            <person name="Shao J."/>
            <person name="Larry D.J."/>
            <person name="Kronmiller B."/>
            <person name="Shen D."/>
            <person name="Strem M.D."/>
            <person name="Melnick R.L."/>
            <person name="Guiltinan M.J."/>
            <person name="Tyler B.M."/>
            <person name="Meinhardt L.W."/>
            <person name="Bailey B.A."/>
        </authorList>
    </citation>
    <scope>NUCLEOTIDE SEQUENCE [LARGE SCALE GENOMIC DNA]</scope>
    <source>
        <strain evidence="3">zdho120</strain>
    </source>
</reference>
<protein>
    <submittedName>
        <fullName evidence="2">Uncharacterized protein</fullName>
    </submittedName>
</protein>
<evidence type="ECO:0000256" key="1">
    <source>
        <dbReference type="SAM" id="MobiDB-lite"/>
    </source>
</evidence>
<organism evidence="2 3">
    <name type="scientific">Phytophthora megakarya</name>
    <dbReference type="NCBI Taxonomy" id="4795"/>
    <lineage>
        <taxon>Eukaryota</taxon>
        <taxon>Sar</taxon>
        <taxon>Stramenopiles</taxon>
        <taxon>Oomycota</taxon>
        <taxon>Peronosporomycetes</taxon>
        <taxon>Peronosporales</taxon>
        <taxon>Peronosporaceae</taxon>
        <taxon>Phytophthora</taxon>
    </lineage>
</organism>
<sequence>MEKKATPLDPLAALEAEYAAVLAQDRQSPGESQLPGDAESAGSDSEDEESAAVGGFESYALLPSSPCNSDSDVLEASPDVEDADRSEEDAVERPQSEMKTEDAVERPQSETKTEEASTQHNAELQEDKRQVIMQSMQQVKLRPPPWAEAANLTDDELVDMVQKQLGLKNK</sequence>
<dbReference type="EMBL" id="NBNE01019381">
    <property type="protein sequence ID" value="OWY91842.1"/>
    <property type="molecule type" value="Genomic_DNA"/>
</dbReference>
<dbReference type="AlphaFoldDB" id="A0A225UFL2"/>
<accession>A0A225UFL2</accession>
<name>A0A225UFL2_9STRA</name>
<dbReference type="OrthoDB" id="167254at2759"/>
<dbReference type="Proteomes" id="UP000198211">
    <property type="component" value="Unassembled WGS sequence"/>
</dbReference>
<evidence type="ECO:0000313" key="3">
    <source>
        <dbReference type="Proteomes" id="UP000198211"/>
    </source>
</evidence>
<proteinExistence type="predicted"/>
<gene>
    <name evidence="2" type="ORF">PHMEG_00039413</name>
</gene>
<evidence type="ECO:0000313" key="2">
    <source>
        <dbReference type="EMBL" id="OWY91842.1"/>
    </source>
</evidence>
<feature type="region of interest" description="Disordered" evidence="1">
    <location>
        <begin position="22"/>
        <end position="126"/>
    </location>
</feature>
<feature type="compositionally biased region" description="Basic and acidic residues" evidence="1">
    <location>
        <begin position="91"/>
        <end position="126"/>
    </location>
</feature>
<keyword evidence="3" id="KW-1185">Reference proteome</keyword>
<comment type="caution">
    <text evidence="2">The sequence shown here is derived from an EMBL/GenBank/DDBJ whole genome shotgun (WGS) entry which is preliminary data.</text>
</comment>
<feature type="compositionally biased region" description="Acidic residues" evidence="1">
    <location>
        <begin position="78"/>
        <end position="90"/>
    </location>
</feature>